<sequence>MSRRSKAIEKYLRNKELLSSIDQGSLPCGWRLHDTILYRTPREGYHSSKVMAIDFDNTLKHGGERWELSSLRIPEALARFRHDQGFKLCIFTNQSSAGRMVDEQALLMDLHSLIRNSRFDSFLLWVDSSCRDDLGVYVFAALARGDLPSGYDGYRKPE</sequence>
<dbReference type="GO" id="GO:0003690">
    <property type="term" value="F:double-stranded DNA binding"/>
    <property type="evidence" value="ECO:0007669"/>
    <property type="project" value="TreeGrafter"/>
</dbReference>
<dbReference type="PANTHER" id="PTHR12083:SF9">
    <property type="entry name" value="BIFUNCTIONAL POLYNUCLEOTIDE PHOSPHATASE_KINASE"/>
    <property type="match status" value="1"/>
</dbReference>
<dbReference type="GO" id="GO:0046403">
    <property type="term" value="F:polynucleotide 3'-phosphatase activity"/>
    <property type="evidence" value="ECO:0007669"/>
    <property type="project" value="TreeGrafter"/>
</dbReference>
<dbReference type="GO" id="GO:0006281">
    <property type="term" value="P:DNA repair"/>
    <property type="evidence" value="ECO:0007669"/>
    <property type="project" value="TreeGrafter"/>
</dbReference>
<dbReference type="Gene3D" id="3.40.50.1000">
    <property type="entry name" value="HAD superfamily/HAD-like"/>
    <property type="match status" value="1"/>
</dbReference>
<dbReference type="GO" id="GO:0046404">
    <property type="term" value="F:ATP-dependent polydeoxyribonucleotide 5'-hydroxyl-kinase activity"/>
    <property type="evidence" value="ECO:0007669"/>
    <property type="project" value="TreeGrafter"/>
</dbReference>
<dbReference type="InterPro" id="IPR013954">
    <property type="entry name" value="PNK3P"/>
</dbReference>
<organism evidence="1 2">
    <name type="scientific">Perkinsus olseni</name>
    <name type="common">Perkinsus atlanticus</name>
    <dbReference type="NCBI Taxonomy" id="32597"/>
    <lineage>
        <taxon>Eukaryota</taxon>
        <taxon>Sar</taxon>
        <taxon>Alveolata</taxon>
        <taxon>Perkinsozoa</taxon>
        <taxon>Perkinsea</taxon>
        <taxon>Perkinsida</taxon>
        <taxon>Perkinsidae</taxon>
        <taxon>Perkinsus</taxon>
    </lineage>
</organism>
<evidence type="ECO:0000313" key="1">
    <source>
        <dbReference type="EMBL" id="KAF4725372.1"/>
    </source>
</evidence>
<gene>
    <name evidence="1" type="ORF">FOZ62_020303</name>
</gene>
<dbReference type="InterPro" id="IPR023214">
    <property type="entry name" value="HAD_sf"/>
</dbReference>
<accession>A0A7J6RYU4</accession>
<comment type="caution">
    <text evidence="1">The sequence shown here is derived from an EMBL/GenBank/DDBJ whole genome shotgun (WGS) entry which is preliminary data.</text>
</comment>
<dbReference type="Pfam" id="PF08645">
    <property type="entry name" value="PNK3P"/>
    <property type="match status" value="1"/>
</dbReference>
<feature type="non-terminal residue" evidence="1">
    <location>
        <position position="158"/>
    </location>
</feature>
<dbReference type="SUPFAM" id="SSF56784">
    <property type="entry name" value="HAD-like"/>
    <property type="match status" value="1"/>
</dbReference>
<dbReference type="PANTHER" id="PTHR12083">
    <property type="entry name" value="BIFUNCTIONAL POLYNUCLEOTIDE PHOSPHATASE/KINASE"/>
    <property type="match status" value="1"/>
</dbReference>
<proteinExistence type="predicted"/>
<dbReference type="EMBL" id="JABANM010018887">
    <property type="protein sequence ID" value="KAF4725372.1"/>
    <property type="molecule type" value="Genomic_DNA"/>
</dbReference>
<reference evidence="1 2" key="1">
    <citation type="submission" date="2020-04" db="EMBL/GenBank/DDBJ databases">
        <title>Perkinsus olseni comparative genomics.</title>
        <authorList>
            <person name="Bogema D.R."/>
        </authorList>
    </citation>
    <scope>NUCLEOTIDE SEQUENCE [LARGE SCALE GENOMIC DNA]</scope>
    <source>
        <strain evidence="1">ATCC PRA-205</strain>
    </source>
</reference>
<dbReference type="AlphaFoldDB" id="A0A7J6RYU4"/>
<evidence type="ECO:0000313" key="2">
    <source>
        <dbReference type="Proteomes" id="UP000574390"/>
    </source>
</evidence>
<name>A0A7J6RYU4_PEROL</name>
<dbReference type="Proteomes" id="UP000574390">
    <property type="component" value="Unassembled WGS sequence"/>
</dbReference>
<protein>
    <submittedName>
        <fullName evidence="1">Uncharacterized protein</fullName>
    </submittedName>
</protein>
<dbReference type="InterPro" id="IPR036412">
    <property type="entry name" value="HAD-like_sf"/>
</dbReference>